<dbReference type="CDD" id="cd13401">
    <property type="entry name" value="Slt70-like"/>
    <property type="match status" value="1"/>
</dbReference>
<evidence type="ECO:0000313" key="4">
    <source>
        <dbReference type="EMBL" id="PZT47664.1"/>
    </source>
</evidence>
<feature type="chain" id="PRO_5016039992" evidence="2">
    <location>
        <begin position="21"/>
        <end position="547"/>
    </location>
</feature>
<evidence type="ECO:0000259" key="3">
    <source>
        <dbReference type="Pfam" id="PF01464"/>
    </source>
</evidence>
<dbReference type="InterPro" id="IPR008258">
    <property type="entry name" value="Transglycosylase_SLT_dom_1"/>
</dbReference>
<dbReference type="OrthoDB" id="5525175at2"/>
<comment type="caution">
    <text evidence="4">The sequence shown here is derived from an EMBL/GenBank/DDBJ whole genome shotgun (WGS) entry which is preliminary data.</text>
</comment>
<comment type="similarity">
    <text evidence="1">Belongs to the transglycosylase Slt family.</text>
</comment>
<feature type="domain" description="Transglycosylase SLT" evidence="3">
    <location>
        <begin position="393"/>
        <end position="495"/>
    </location>
</feature>
<keyword evidence="5" id="KW-1185">Reference proteome</keyword>
<dbReference type="PANTHER" id="PTHR37423:SF2">
    <property type="entry name" value="MEMBRANE-BOUND LYTIC MUREIN TRANSGLYCOSYLASE C"/>
    <property type="match status" value="1"/>
</dbReference>
<dbReference type="AlphaFoldDB" id="A0A2W6MSY7"/>
<evidence type="ECO:0000256" key="1">
    <source>
        <dbReference type="ARBA" id="ARBA00007734"/>
    </source>
</evidence>
<dbReference type="PANTHER" id="PTHR37423">
    <property type="entry name" value="SOLUBLE LYTIC MUREIN TRANSGLYCOSYLASE-RELATED"/>
    <property type="match status" value="1"/>
</dbReference>
<accession>A0A2W6MSY7</accession>
<dbReference type="Pfam" id="PF01464">
    <property type="entry name" value="SLT"/>
    <property type="match status" value="1"/>
</dbReference>
<dbReference type="Proteomes" id="UP000249746">
    <property type="component" value="Unassembled WGS sequence"/>
</dbReference>
<dbReference type="RefSeq" id="WP_111230284.1">
    <property type="nucleotide sequence ID" value="NZ_NBIU01000025.1"/>
</dbReference>
<protein>
    <submittedName>
        <fullName evidence="4">Lytic murein transglycosylase</fullName>
    </submittedName>
</protein>
<name>A0A2W6MSY7_9HELI</name>
<proteinExistence type="inferred from homology"/>
<dbReference type="SUPFAM" id="SSF53955">
    <property type="entry name" value="Lysozyme-like"/>
    <property type="match status" value="1"/>
</dbReference>
<organism evidence="4 5">
    <name type="scientific">Helicobacter valdiviensis</name>
    <dbReference type="NCBI Taxonomy" id="1458358"/>
    <lineage>
        <taxon>Bacteria</taxon>
        <taxon>Pseudomonadati</taxon>
        <taxon>Campylobacterota</taxon>
        <taxon>Epsilonproteobacteria</taxon>
        <taxon>Campylobacterales</taxon>
        <taxon>Helicobacteraceae</taxon>
        <taxon>Helicobacter</taxon>
    </lineage>
</organism>
<evidence type="ECO:0000313" key="5">
    <source>
        <dbReference type="Proteomes" id="UP000249746"/>
    </source>
</evidence>
<reference evidence="4 5" key="1">
    <citation type="submission" date="2017-03" db="EMBL/GenBank/DDBJ databases">
        <title>Genomic and clinical evidence uncovers the enterohepatic species Helicobacter valdiviensis as a potential human intestinal pathogen.</title>
        <authorList>
            <person name="Fresia P."/>
            <person name="Jara R."/>
            <person name="Sierra R."/>
            <person name="Ferres I."/>
            <person name="Greif G."/>
            <person name="Iraola G."/>
            <person name="Collado L."/>
        </authorList>
    </citation>
    <scope>NUCLEOTIDE SEQUENCE [LARGE SCALE GENOMIC DNA]</scope>
    <source>
        <strain evidence="4 5">WBE14</strain>
    </source>
</reference>
<dbReference type="Gene3D" id="1.10.530.10">
    <property type="match status" value="1"/>
</dbReference>
<gene>
    <name evidence="4" type="ORF">B6S12_08000</name>
</gene>
<dbReference type="InterPro" id="IPR023346">
    <property type="entry name" value="Lysozyme-like_dom_sf"/>
</dbReference>
<feature type="signal peptide" evidence="2">
    <location>
        <begin position="1"/>
        <end position="20"/>
    </location>
</feature>
<dbReference type="EMBL" id="NBIU01000025">
    <property type="protein sequence ID" value="PZT47664.1"/>
    <property type="molecule type" value="Genomic_DNA"/>
</dbReference>
<evidence type="ECO:0000256" key="2">
    <source>
        <dbReference type="SAM" id="SignalP"/>
    </source>
</evidence>
<keyword evidence="2" id="KW-0732">Signal</keyword>
<sequence>MFKNLFLLLFVSFALLQAKATQPPTHKPITLKYLKQQPKGVSRDFYIWLFLQQEISPKEASEAYKLAKNKNTKLFGLYFKKGDNKNLSLKTICERMPLSKLIKQDTNCISKALTLKKAETLDKRTLTLLSKKLTKVNPTLSKSLAIIAHKNPFNELIKENANFIGNFYFNVSQSFKTTHLNKPIPPKRLAQLLSQKNSTFLRMLKSAMISQNMSILSHSFLDLDYTSSKQFLDYESSFYLGMNFLFVKQDKAKSLALLETSLKKSYRSLDQNRAIFWKFLASKDTKFLNQLVEKKDIDIYSLAAIELTKSQPKFNIIHTIDTKETKANWNIQDPFEWEKILQTYRKTKDKTLLEKVNHTDTTPHFVWLSKKAGEEYFLTPYPEIFSKFSKETQALLYALGRQESLFIPTAISTSYALGIMQLMPFNVEAIAKDFKEDKKVGYLDMFNPNINVRYAEYFTRPLLREFKHPLFISYAYNGGPGFTRRLLAKNYLFKQNNPLDPWYSIEMIPYEESRIYGKKVLANYVIYKRIFGFESNLLPLLKQTLIY</sequence>